<feature type="compositionally biased region" description="Acidic residues" evidence="1">
    <location>
        <begin position="57"/>
        <end position="68"/>
    </location>
</feature>
<protein>
    <recommendedName>
        <fullName evidence="2">T6SS Phospholipase effector Tle1-like catalytic domain-containing protein</fullName>
    </recommendedName>
</protein>
<dbReference type="STRING" id="1237896.T0L004"/>
<evidence type="ECO:0000313" key="4">
    <source>
        <dbReference type="Proteomes" id="UP000015530"/>
    </source>
</evidence>
<feature type="region of interest" description="Disordered" evidence="1">
    <location>
        <begin position="1"/>
        <end position="96"/>
    </location>
</feature>
<dbReference type="OrthoDB" id="4850938at2759"/>
<evidence type="ECO:0000259" key="2">
    <source>
        <dbReference type="Pfam" id="PF09994"/>
    </source>
</evidence>
<feature type="compositionally biased region" description="Low complexity" evidence="1">
    <location>
        <begin position="26"/>
        <end position="39"/>
    </location>
</feature>
<dbReference type="Proteomes" id="UP000015530">
    <property type="component" value="Unassembled WGS sequence"/>
</dbReference>
<evidence type="ECO:0000313" key="3">
    <source>
        <dbReference type="EMBL" id="EQB57784.1"/>
    </source>
</evidence>
<name>T0L004_COLGC</name>
<comment type="caution">
    <text evidence="3">The sequence shown here is derived from an EMBL/GenBank/DDBJ whole genome shotgun (WGS) entry which is preliminary data.</text>
</comment>
<evidence type="ECO:0000256" key="1">
    <source>
        <dbReference type="SAM" id="MobiDB-lite"/>
    </source>
</evidence>
<reference evidence="4" key="1">
    <citation type="journal article" date="2013" name="Mol. Plant Microbe Interact.">
        <title>Global aspects of pacC regulation of pathogenicity genes in Colletotrichum gloeosporioides as revealed by transcriptome analysis.</title>
        <authorList>
            <person name="Alkan N."/>
            <person name="Meng X."/>
            <person name="Friedlander G."/>
            <person name="Reuveni E."/>
            <person name="Sukno S."/>
            <person name="Sherman A."/>
            <person name="Thon M."/>
            <person name="Fluhr R."/>
            <person name="Prusky D."/>
        </authorList>
    </citation>
    <scope>NUCLEOTIDE SEQUENCE [LARGE SCALE GENOMIC DNA]</scope>
    <source>
        <strain evidence="4">Cg-14</strain>
    </source>
</reference>
<gene>
    <name evidence="3" type="ORF">CGLO_02042</name>
</gene>
<dbReference type="Pfam" id="PF09994">
    <property type="entry name" value="T6SS_Tle1-like_cat"/>
    <property type="match status" value="1"/>
</dbReference>
<accession>T0L004</accession>
<organism evidence="3 4">
    <name type="scientific">Colletotrichum gloeosporioides (strain Cg-14)</name>
    <name type="common">Anthracnose fungus</name>
    <name type="synonym">Glomerella cingulata</name>
    <dbReference type="NCBI Taxonomy" id="1237896"/>
    <lineage>
        <taxon>Eukaryota</taxon>
        <taxon>Fungi</taxon>
        <taxon>Dikarya</taxon>
        <taxon>Ascomycota</taxon>
        <taxon>Pezizomycotina</taxon>
        <taxon>Sordariomycetes</taxon>
        <taxon>Hypocreomycetidae</taxon>
        <taxon>Glomerellales</taxon>
        <taxon>Glomerellaceae</taxon>
        <taxon>Colletotrichum</taxon>
        <taxon>Colletotrichum gloeosporioides species complex</taxon>
    </lineage>
</organism>
<proteinExistence type="predicted"/>
<dbReference type="EMBL" id="AMYD01000421">
    <property type="protein sequence ID" value="EQB57784.1"/>
    <property type="molecule type" value="Genomic_DNA"/>
</dbReference>
<dbReference type="InterPro" id="IPR018712">
    <property type="entry name" value="Tle1-like_cat"/>
</dbReference>
<sequence>MSSSKDGGALPKAERREALAQPPNLVRSSRTRPSSTVISDDSTDESEYHDAPHVLDDNEAEGSDEAGENSDKEAQHVSPKHTAYYTDSSEDSKSDRHVHYDEYESLYELVLENEDIRNTIRAMASHIEDDNNIRYRRYSRGEKSARRVVEGHEKKRMFICCDGTWQNASGTVTPMTNVAKLARAVDRLGCDPYMPESRGGPANERGSQHRTHIGLVRQIVYYSSGIGGQSALHIERGYSGLTGKGAVSIPSFDPAFDS</sequence>
<feature type="compositionally biased region" description="Basic and acidic residues" evidence="1">
    <location>
        <begin position="46"/>
        <end position="56"/>
    </location>
</feature>
<dbReference type="HOGENOM" id="CLU_1077725_0_0_1"/>
<dbReference type="AlphaFoldDB" id="T0L004"/>
<feature type="domain" description="T6SS Phospholipase effector Tle1-like catalytic" evidence="2">
    <location>
        <begin position="155"/>
        <end position="230"/>
    </location>
</feature>